<comment type="function">
    <text evidence="5">Effector that suppresses plant defense responses during pathogen infection.</text>
</comment>
<dbReference type="Pfam" id="PF16810">
    <property type="entry name" value="RXLR"/>
    <property type="match status" value="1"/>
</dbReference>
<dbReference type="VEuPathDB" id="FungiDB:KRP22_1695"/>
<keyword evidence="4 5" id="KW-0732">Signal</keyword>
<evidence type="ECO:0000256" key="2">
    <source>
        <dbReference type="ARBA" id="ARBA00010400"/>
    </source>
</evidence>
<evidence type="ECO:0000313" key="7">
    <source>
        <dbReference type="EMBL" id="ACJ63671.1"/>
    </source>
</evidence>
<feature type="chain" id="PRO_5010109348" description="RxLR effector protein" evidence="5">
    <location>
        <begin position="25"/>
        <end position="132"/>
    </location>
</feature>
<proteinExistence type="inferred from homology"/>
<dbReference type="EMBL" id="EU850927">
    <property type="protein sequence ID" value="ACJ63669.1"/>
    <property type="molecule type" value="Genomic_DNA"/>
</dbReference>
<dbReference type="EMBL" id="EU850929">
    <property type="protein sequence ID" value="ACJ63671.1"/>
    <property type="molecule type" value="Genomic_DNA"/>
</dbReference>
<evidence type="ECO:0000256" key="1">
    <source>
        <dbReference type="ARBA" id="ARBA00004613"/>
    </source>
</evidence>
<dbReference type="VEuPathDB" id="FungiDB:KRP23_9166"/>
<name>C0J5H9_PHYRM</name>
<evidence type="ECO:0000256" key="5">
    <source>
        <dbReference type="RuleBase" id="RU367124"/>
    </source>
</evidence>
<dbReference type="AlphaFoldDB" id="C0J5H9"/>
<organism evidence="6">
    <name type="scientific">Phytophthora ramorum</name>
    <name type="common">Sudden oak death agent</name>
    <dbReference type="NCBI Taxonomy" id="164328"/>
    <lineage>
        <taxon>Eukaryota</taxon>
        <taxon>Sar</taxon>
        <taxon>Stramenopiles</taxon>
        <taxon>Oomycota</taxon>
        <taxon>Peronosporomycetes</taxon>
        <taxon>Peronosporales</taxon>
        <taxon>Peronosporaceae</taxon>
        <taxon>Phytophthora</taxon>
    </lineage>
</organism>
<protein>
    <recommendedName>
        <fullName evidence="5">RxLR effector protein</fullName>
    </recommendedName>
</protein>
<evidence type="ECO:0000313" key="6">
    <source>
        <dbReference type="EMBL" id="ACJ63669.1"/>
    </source>
</evidence>
<accession>C0J5H9</accession>
<keyword evidence="3 5" id="KW-0964">Secreted</keyword>
<comment type="subcellular location">
    <subcellularLocation>
        <location evidence="1 5">Secreted</location>
    </subcellularLocation>
</comment>
<feature type="signal peptide" evidence="5">
    <location>
        <begin position="1"/>
        <end position="24"/>
    </location>
</feature>
<dbReference type="InterPro" id="IPR031825">
    <property type="entry name" value="RXLR"/>
</dbReference>
<reference evidence="6" key="1">
    <citation type="journal article" date="2009" name="Mol. Ecol.">
        <title>Ancient isolation and independent evolution of the three clonal lineages of the exotic sudden oak death pathogen Phytophthora ramorum.</title>
        <authorList>
            <person name="Goss E.M."/>
            <person name="Carbone I."/>
            <person name="Grunwald N.J."/>
        </authorList>
    </citation>
    <scope>NUCLEOTIDE SEQUENCE</scope>
    <source>
        <strain evidence="6">PR-04-002</strain>
        <strain evidence="7">PR-05-012</strain>
    </source>
</reference>
<evidence type="ECO:0000256" key="3">
    <source>
        <dbReference type="ARBA" id="ARBA00022525"/>
    </source>
</evidence>
<evidence type="ECO:0000256" key="4">
    <source>
        <dbReference type="ARBA" id="ARBA00022729"/>
    </source>
</evidence>
<comment type="domain">
    <text evidence="5">The RxLR-dEER motif acts to carry the protein into the host cell cytoplasm through binding to cell surface phosphatidylinositol-3-phosphate.</text>
</comment>
<sequence>MRMNQLLLLVIAIFIARCSTLADAERSIQVDTLATDSITESATVGHRYLKGIKTATALDTVDEERIGATTPNFGMLKGLFKLPKFESLSKLPLVKQLVAIQKKVGKKVGKKIGDIYLKWTRKRYESNPQNFM</sequence>
<comment type="similarity">
    <text evidence="2 5">Belongs to the RxLR effector family.</text>
</comment>